<comment type="caution">
    <text evidence="1">The sequence shown here is derived from an EMBL/GenBank/DDBJ whole genome shotgun (WGS) entry which is preliminary data.</text>
</comment>
<evidence type="ECO:0000313" key="2">
    <source>
        <dbReference type="Proteomes" id="UP000654075"/>
    </source>
</evidence>
<dbReference type="EMBL" id="CAJNNV010001618">
    <property type="protein sequence ID" value="CAE8585403.1"/>
    <property type="molecule type" value="Genomic_DNA"/>
</dbReference>
<reference evidence="1" key="1">
    <citation type="submission" date="2021-02" db="EMBL/GenBank/DDBJ databases">
        <authorList>
            <person name="Dougan E. K."/>
            <person name="Rhodes N."/>
            <person name="Thang M."/>
            <person name="Chan C."/>
        </authorList>
    </citation>
    <scope>NUCLEOTIDE SEQUENCE</scope>
</reference>
<protein>
    <submittedName>
        <fullName evidence="1">Uncharacterized protein</fullName>
    </submittedName>
</protein>
<dbReference type="Proteomes" id="UP000654075">
    <property type="component" value="Unassembled WGS sequence"/>
</dbReference>
<organism evidence="1 2">
    <name type="scientific">Polarella glacialis</name>
    <name type="common">Dinoflagellate</name>
    <dbReference type="NCBI Taxonomy" id="89957"/>
    <lineage>
        <taxon>Eukaryota</taxon>
        <taxon>Sar</taxon>
        <taxon>Alveolata</taxon>
        <taxon>Dinophyceae</taxon>
        <taxon>Suessiales</taxon>
        <taxon>Suessiaceae</taxon>
        <taxon>Polarella</taxon>
    </lineage>
</organism>
<accession>A0A813DIQ9</accession>
<keyword evidence="2" id="KW-1185">Reference proteome</keyword>
<name>A0A813DIQ9_POLGL</name>
<dbReference type="AlphaFoldDB" id="A0A813DIQ9"/>
<proteinExistence type="predicted"/>
<evidence type="ECO:0000313" key="1">
    <source>
        <dbReference type="EMBL" id="CAE8585403.1"/>
    </source>
</evidence>
<sequence length="171" mass="18605">MFAQKIGMLQSAVSFVFAKTSPNTALAKQRAGAMRSTAGGPGMKNTVTNITAWPHSPKNIQDDIGELHNAAGSSVSEYSGMMTARLSLTGTPSTSSRDTRIKSTRATQGHTEIRKELQAATLERSKAACCNLAASFMRFSRLEERADFDFDCLEEGIWRMILKTSSVIFFG</sequence>
<gene>
    <name evidence="1" type="ORF">PGLA1383_LOCUS4312</name>
</gene>